<dbReference type="PANTHER" id="PTHR23267">
    <property type="entry name" value="IMMUNOGLOBULIN LIGHT CHAIN"/>
    <property type="match status" value="1"/>
</dbReference>
<keyword evidence="4" id="KW-1280">Immunoglobulin</keyword>
<evidence type="ECO:0000259" key="5">
    <source>
        <dbReference type="PROSITE" id="PS50835"/>
    </source>
</evidence>
<dbReference type="AlphaFoldDB" id="A0A8C8UBA0"/>
<proteinExistence type="predicted"/>
<dbReference type="InterPro" id="IPR013106">
    <property type="entry name" value="Ig_V-set"/>
</dbReference>
<dbReference type="SMART" id="SM00409">
    <property type="entry name" value="IG"/>
    <property type="match status" value="1"/>
</dbReference>
<evidence type="ECO:0000256" key="2">
    <source>
        <dbReference type="ARBA" id="ARBA00023130"/>
    </source>
</evidence>
<keyword evidence="2" id="KW-1064">Adaptive immunity</keyword>
<dbReference type="SMART" id="SM00406">
    <property type="entry name" value="IGv"/>
    <property type="match status" value="1"/>
</dbReference>
<reference evidence="6" key="3">
    <citation type="submission" date="2025-09" db="UniProtKB">
        <authorList>
            <consortium name="Ensembl"/>
        </authorList>
    </citation>
    <scope>IDENTIFICATION</scope>
</reference>
<dbReference type="Ensembl" id="ENSPEMT00000037107.1">
    <property type="protein sequence ID" value="ENSPEMP00000030282.1"/>
    <property type="gene ID" value="ENSPEMG00000030005.1"/>
</dbReference>
<reference evidence="6" key="2">
    <citation type="submission" date="2025-08" db="UniProtKB">
        <authorList>
            <consortium name="Ensembl"/>
        </authorList>
    </citation>
    <scope>IDENTIFICATION</scope>
</reference>
<dbReference type="Proteomes" id="UP000694547">
    <property type="component" value="Unassembled WGS sequence"/>
</dbReference>
<keyword evidence="7" id="KW-1185">Reference proteome</keyword>
<name>A0A8C8UBA0_PERMB</name>
<dbReference type="InterPro" id="IPR050150">
    <property type="entry name" value="IgV_Light_Chain"/>
</dbReference>
<dbReference type="FunFam" id="2.60.40.10:FF:001378">
    <property type="entry name" value="Immunoglobulin kappa variable 4-1"/>
    <property type="match status" value="1"/>
</dbReference>
<dbReference type="PROSITE" id="PS50835">
    <property type="entry name" value="IG_LIKE"/>
    <property type="match status" value="1"/>
</dbReference>
<evidence type="ECO:0000313" key="7">
    <source>
        <dbReference type="Proteomes" id="UP000694547"/>
    </source>
</evidence>
<dbReference type="GO" id="GO:0019814">
    <property type="term" value="C:immunoglobulin complex"/>
    <property type="evidence" value="ECO:0007669"/>
    <property type="project" value="UniProtKB-KW"/>
</dbReference>
<dbReference type="SUPFAM" id="SSF48726">
    <property type="entry name" value="Immunoglobulin"/>
    <property type="match status" value="1"/>
</dbReference>
<dbReference type="Gene3D" id="2.60.40.10">
    <property type="entry name" value="Immunoglobulins"/>
    <property type="match status" value="1"/>
</dbReference>
<dbReference type="InterPro" id="IPR003599">
    <property type="entry name" value="Ig_sub"/>
</dbReference>
<sequence>MVIGICGDIMMTQSPSSLAVSAGEKVTISCKSSQSLLGSNSKNYLNWYQHKPGQSPKLLIYLASTRYIGVPDRFTGSGSGTDYTLTISSVQPEDFADYFCQQQHSYPPTVRQPPT</sequence>
<accession>A0A8C8UBA0</accession>
<organism evidence="6 7">
    <name type="scientific">Peromyscus maniculatus bairdii</name>
    <name type="common">Prairie deer mouse</name>
    <dbReference type="NCBI Taxonomy" id="230844"/>
    <lineage>
        <taxon>Eukaryota</taxon>
        <taxon>Metazoa</taxon>
        <taxon>Chordata</taxon>
        <taxon>Craniata</taxon>
        <taxon>Vertebrata</taxon>
        <taxon>Euteleostomi</taxon>
        <taxon>Mammalia</taxon>
        <taxon>Eutheria</taxon>
        <taxon>Euarchontoglires</taxon>
        <taxon>Glires</taxon>
        <taxon>Rodentia</taxon>
        <taxon>Myomorpha</taxon>
        <taxon>Muroidea</taxon>
        <taxon>Cricetidae</taxon>
        <taxon>Neotominae</taxon>
        <taxon>Peromyscus</taxon>
    </lineage>
</organism>
<keyword evidence="3" id="KW-1015">Disulfide bond</keyword>
<dbReference type="GeneTree" id="ENSGT00940000153094"/>
<evidence type="ECO:0000256" key="1">
    <source>
        <dbReference type="ARBA" id="ARBA00022859"/>
    </source>
</evidence>
<keyword evidence="1" id="KW-0391">Immunity</keyword>
<reference evidence="7" key="1">
    <citation type="submission" date="2018-10" db="EMBL/GenBank/DDBJ databases">
        <title>Improved assembly of the deer mouse Peromyscus maniculatus genome.</title>
        <authorList>
            <person name="Lassance J.-M."/>
            <person name="Hoekstra H.E."/>
        </authorList>
    </citation>
    <scope>NUCLEOTIDE SEQUENCE [LARGE SCALE GENOMIC DNA]</scope>
</reference>
<dbReference type="Pfam" id="PF07686">
    <property type="entry name" value="V-set"/>
    <property type="match status" value="1"/>
</dbReference>
<feature type="domain" description="Ig-like" evidence="5">
    <location>
        <begin position="9"/>
        <end position="111"/>
    </location>
</feature>
<dbReference type="CDD" id="cd04980">
    <property type="entry name" value="IgV_L_kappa"/>
    <property type="match status" value="1"/>
</dbReference>
<evidence type="ECO:0000313" key="6">
    <source>
        <dbReference type="Ensembl" id="ENSPEMP00000030282.1"/>
    </source>
</evidence>
<dbReference type="InterPro" id="IPR013783">
    <property type="entry name" value="Ig-like_fold"/>
</dbReference>
<evidence type="ECO:0000256" key="3">
    <source>
        <dbReference type="ARBA" id="ARBA00023157"/>
    </source>
</evidence>
<dbReference type="GO" id="GO:0002250">
    <property type="term" value="P:adaptive immune response"/>
    <property type="evidence" value="ECO:0007669"/>
    <property type="project" value="UniProtKB-KW"/>
</dbReference>
<evidence type="ECO:0000256" key="4">
    <source>
        <dbReference type="ARBA" id="ARBA00043265"/>
    </source>
</evidence>
<dbReference type="InterPro" id="IPR007110">
    <property type="entry name" value="Ig-like_dom"/>
</dbReference>
<protein>
    <recommendedName>
        <fullName evidence="5">Ig-like domain-containing protein</fullName>
    </recommendedName>
</protein>
<dbReference type="InterPro" id="IPR036179">
    <property type="entry name" value="Ig-like_dom_sf"/>
</dbReference>